<name>A0A3A8KBL7_9BACT</name>
<dbReference type="EMBL" id="RAWE01000068">
    <property type="protein sequence ID" value="RKH01601.1"/>
    <property type="molecule type" value="Genomic_DNA"/>
</dbReference>
<keyword evidence="2" id="KW-1185">Reference proteome</keyword>
<dbReference type="Pfam" id="PF14022">
    <property type="entry name" value="DUF4238"/>
    <property type="match status" value="1"/>
</dbReference>
<comment type="caution">
    <text evidence="1">The sequence shown here is derived from an EMBL/GenBank/DDBJ whole genome shotgun (WGS) entry which is preliminary data.</text>
</comment>
<organism evidence="1 2">
    <name type="scientific">Corallococcus carmarthensis</name>
    <dbReference type="NCBI Taxonomy" id="2316728"/>
    <lineage>
        <taxon>Bacteria</taxon>
        <taxon>Pseudomonadati</taxon>
        <taxon>Myxococcota</taxon>
        <taxon>Myxococcia</taxon>
        <taxon>Myxococcales</taxon>
        <taxon>Cystobacterineae</taxon>
        <taxon>Myxococcaceae</taxon>
        <taxon>Corallococcus</taxon>
    </lineage>
</organism>
<reference evidence="2" key="1">
    <citation type="submission" date="2018-09" db="EMBL/GenBank/DDBJ databases">
        <authorList>
            <person name="Livingstone P.G."/>
            <person name="Whitworth D.E."/>
        </authorList>
    </citation>
    <scope>NUCLEOTIDE SEQUENCE [LARGE SCALE GENOMIC DNA]</scope>
    <source>
        <strain evidence="2">CA043D</strain>
    </source>
</reference>
<evidence type="ECO:0000313" key="1">
    <source>
        <dbReference type="EMBL" id="RKH01601.1"/>
    </source>
</evidence>
<protein>
    <submittedName>
        <fullName evidence="1">DUF4238 domain-containing protein</fullName>
    </submittedName>
</protein>
<sequence length="335" mass="37816">MAFTLLRDAVLNRVERPRPRRVTGDLMGEPIKHHYVPQFYLKRFADAKGQLKVVERRPPCRKYVSNVKDVAAERLFYRLETAEGDSLQLEKTLSEIEGECREAISDLLASSFPPAVQVRETVGFFVALQWLRGRDQRDSFSDVFDKLARRAAKVVPEQEAVRPLEKMLGRPLTVTETQEAVDRIVRASVEQLKPTHNELVLSLLKMAPGLQRIACARVWQLIKFDKDCLLTSDSPVVTWVHSRNRGGLFSMGGFGMCDEIRIPLDMRTALVLAQEAPSGEVVLQGTDLHAKELNRSVASNAYLRVFHRADIDPLKDVELPPPFESRIVVDGFGGE</sequence>
<accession>A0A3A8KBL7</accession>
<proteinExistence type="predicted"/>
<dbReference type="Proteomes" id="UP000268313">
    <property type="component" value="Unassembled WGS sequence"/>
</dbReference>
<evidence type="ECO:0000313" key="2">
    <source>
        <dbReference type="Proteomes" id="UP000268313"/>
    </source>
</evidence>
<dbReference type="AlphaFoldDB" id="A0A3A8KBL7"/>
<dbReference type="InterPro" id="IPR025332">
    <property type="entry name" value="DUF4238"/>
</dbReference>
<gene>
    <name evidence="1" type="ORF">D7X32_19690</name>
</gene>